<evidence type="ECO:0000259" key="1">
    <source>
        <dbReference type="Pfam" id="PF13472"/>
    </source>
</evidence>
<dbReference type="CDD" id="cd00229">
    <property type="entry name" value="SGNH_hydrolase"/>
    <property type="match status" value="1"/>
</dbReference>
<dbReference type="Proteomes" id="UP000321893">
    <property type="component" value="Unassembled WGS sequence"/>
</dbReference>
<reference evidence="2" key="1">
    <citation type="submission" date="2019-07" db="EMBL/GenBank/DDBJ databases">
        <title>Whole genome shotgun sequence of Lactobacillus kefiri NBRC 15888.</title>
        <authorList>
            <person name="Hosoyama A."/>
            <person name="Uohara A."/>
            <person name="Ohji S."/>
            <person name="Ichikawa N."/>
        </authorList>
    </citation>
    <scope>NUCLEOTIDE SEQUENCE [LARGE SCALE GENOMIC DNA]</scope>
    <source>
        <strain evidence="2">NBRC 15888</strain>
    </source>
</reference>
<sequence length="351" mass="40535">MLRNRIAYFAVLILAGAAIFITCSSNASAAGFQRVQIQEVAPIHSHAYAVKKHAKLYTSLSFKHYVTTKHYRKTAWYRQRFAKVSINGKKKIIFELQSANGRYTYWVFHSQVKGIASKSFKIALPSAGKRFAHKRIGVFGDSIPSGWDGFHFYLNDSYPDWTRKYLGSKPKLRNEAVPNAQIVGHEYRYVGGRYNKVVPRDLSVVLRHNRRTIKKMNIIFVHIGTNDYTNWSRSGSLTNVSRHLYWEIRYIRRINPRAKVYGILPISRFGNFGQDCGNLPNMYGYTLNQLRVAEYRVYKKLGATVVNFDRIAPNVIDARNRTVALQDHKIHPTARTAQKLGYYLAKWLIKH</sequence>
<dbReference type="STRING" id="1423764.FC95_GL000305"/>
<evidence type="ECO:0000313" key="3">
    <source>
        <dbReference type="Proteomes" id="UP000321893"/>
    </source>
</evidence>
<dbReference type="RefSeq" id="WP_056983124.1">
    <property type="nucleotide sequence ID" value="NZ_CP029971.1"/>
</dbReference>
<gene>
    <name evidence="2" type="ORF">LKE01_18470</name>
</gene>
<keyword evidence="3" id="KW-1185">Reference proteome</keyword>
<dbReference type="Pfam" id="PF13472">
    <property type="entry name" value="Lipase_GDSL_2"/>
    <property type="match status" value="1"/>
</dbReference>
<dbReference type="OrthoDB" id="2320654at2"/>
<dbReference type="InterPro" id="IPR013830">
    <property type="entry name" value="SGNH_hydro"/>
</dbReference>
<dbReference type="Gene3D" id="3.40.50.1110">
    <property type="entry name" value="SGNH hydrolase"/>
    <property type="match status" value="1"/>
</dbReference>
<accession>A0A511DXS2</accession>
<evidence type="ECO:0000313" key="2">
    <source>
        <dbReference type="EMBL" id="GEL29027.1"/>
    </source>
</evidence>
<dbReference type="AlphaFoldDB" id="A0A511DXS2"/>
<proteinExistence type="predicted"/>
<dbReference type="GeneID" id="71566599"/>
<name>A0A511DXS2_LENKE</name>
<comment type="caution">
    <text evidence="2">The sequence shown here is derived from an EMBL/GenBank/DDBJ whole genome shotgun (WGS) entry which is preliminary data.</text>
</comment>
<dbReference type="EMBL" id="BJVK01000030">
    <property type="protein sequence ID" value="GEL29027.1"/>
    <property type="molecule type" value="Genomic_DNA"/>
</dbReference>
<dbReference type="SUPFAM" id="SSF52266">
    <property type="entry name" value="SGNH hydrolase"/>
    <property type="match status" value="1"/>
</dbReference>
<protein>
    <recommendedName>
        <fullName evidence="1">SGNH hydrolase-type esterase domain-containing protein</fullName>
    </recommendedName>
</protein>
<feature type="domain" description="SGNH hydrolase-type esterase" evidence="1">
    <location>
        <begin position="138"/>
        <end position="337"/>
    </location>
</feature>
<organism evidence="2 3">
    <name type="scientific">Lentilactobacillus kefiri</name>
    <name type="common">Lactobacillus kefiri</name>
    <dbReference type="NCBI Taxonomy" id="33962"/>
    <lineage>
        <taxon>Bacteria</taxon>
        <taxon>Bacillati</taxon>
        <taxon>Bacillota</taxon>
        <taxon>Bacilli</taxon>
        <taxon>Lactobacillales</taxon>
        <taxon>Lactobacillaceae</taxon>
        <taxon>Lentilactobacillus</taxon>
    </lineage>
</organism>
<dbReference type="InterPro" id="IPR036514">
    <property type="entry name" value="SGNH_hydro_sf"/>
</dbReference>